<dbReference type="GeneID" id="84816849"/>
<accession>W1Q457</accession>
<dbReference type="InterPro" id="IPR010738">
    <property type="entry name" value="DUF1310"/>
</dbReference>
<keyword evidence="1" id="KW-0812">Transmembrane</keyword>
<evidence type="ECO:0000256" key="1">
    <source>
        <dbReference type="SAM" id="Phobius"/>
    </source>
</evidence>
<keyword evidence="1" id="KW-0472">Membrane</keyword>
<dbReference type="RefSeq" id="WP_023391413.1">
    <property type="nucleotide sequence ID" value="NZ_KI535340.1"/>
</dbReference>
<keyword evidence="3" id="KW-1185">Reference proteome</keyword>
<reference evidence="2" key="1">
    <citation type="submission" date="2013-06" db="EMBL/GenBank/DDBJ databases">
        <authorList>
            <person name="Weinstock G."/>
            <person name="Sodergren E."/>
            <person name="Clifton S."/>
            <person name="Fulton L."/>
            <person name="Fulton B."/>
            <person name="Courtney L."/>
            <person name="Fronick C."/>
            <person name="Harrison M."/>
            <person name="Strong C."/>
            <person name="Farmer C."/>
            <person name="Delahaunty K."/>
            <person name="Markovic C."/>
            <person name="Hall O."/>
            <person name="Minx P."/>
            <person name="Tomlinson C."/>
            <person name="Mitreva M."/>
            <person name="Nelson J."/>
            <person name="Hou S."/>
            <person name="Wollam A."/>
            <person name="Pepin K.H."/>
            <person name="Johnson M."/>
            <person name="Bhonagiri V."/>
            <person name="Nash W.E."/>
            <person name="Warren W."/>
            <person name="Chinwalla A."/>
            <person name="Mardis E.R."/>
            <person name="Wilson R.K."/>
        </authorList>
    </citation>
    <scope>NUCLEOTIDE SEQUENCE [LARGE SCALE GENOMIC DNA]</scope>
    <source>
        <strain evidence="2">ATCC 49176</strain>
    </source>
</reference>
<proteinExistence type="predicted"/>
<evidence type="ECO:0000313" key="3">
    <source>
        <dbReference type="Proteomes" id="UP000019050"/>
    </source>
</evidence>
<name>W1Q457_ABIDE</name>
<dbReference type="OrthoDB" id="2235740at2"/>
<dbReference type="Pfam" id="PF07006">
    <property type="entry name" value="DUF1310"/>
    <property type="match status" value="1"/>
</dbReference>
<dbReference type="Proteomes" id="UP000019050">
    <property type="component" value="Unassembled WGS sequence"/>
</dbReference>
<organism evidence="2 3">
    <name type="scientific">Abiotrophia defectiva ATCC 49176</name>
    <dbReference type="NCBI Taxonomy" id="592010"/>
    <lineage>
        <taxon>Bacteria</taxon>
        <taxon>Bacillati</taxon>
        <taxon>Bacillota</taxon>
        <taxon>Bacilli</taxon>
        <taxon>Lactobacillales</taxon>
        <taxon>Aerococcaceae</taxon>
        <taxon>Abiotrophia</taxon>
    </lineage>
</organism>
<keyword evidence="1" id="KW-1133">Transmembrane helix</keyword>
<evidence type="ECO:0008006" key="4">
    <source>
        <dbReference type="Google" id="ProtNLM"/>
    </source>
</evidence>
<dbReference type="STRING" id="592010.GCWU000182_000762"/>
<protein>
    <recommendedName>
        <fullName evidence="4">DUF1310 family protein</fullName>
    </recommendedName>
</protein>
<evidence type="ECO:0000313" key="2">
    <source>
        <dbReference type="EMBL" id="ESK66028.1"/>
    </source>
</evidence>
<feature type="transmembrane region" description="Helical" evidence="1">
    <location>
        <begin position="12"/>
        <end position="30"/>
    </location>
</feature>
<dbReference type="HOGENOM" id="CLU_107589_2_0_9"/>
<comment type="caution">
    <text evidence="2">The sequence shown here is derived from an EMBL/GenBank/DDBJ whole genome shotgun (WGS) entry which is preliminary data.</text>
</comment>
<sequence length="130" mass="14918">MKKCKQFIKKWYPFLIVIGMIVGPIVYHVVAVQVEIHNLVYGQELKDKLDTYFTKRDQHAFTPEGTIQSYAINPKTVERTPMGGVRISVSVNGDESVQVRFIVTRFMPSREISLGAIVESQEFKKLLEEN</sequence>
<dbReference type="AlphaFoldDB" id="W1Q457"/>
<dbReference type="EMBL" id="ACIN03000004">
    <property type="protein sequence ID" value="ESK66028.1"/>
    <property type="molecule type" value="Genomic_DNA"/>
</dbReference>
<gene>
    <name evidence="2" type="ORF">GCWU000182_000762</name>
</gene>